<dbReference type="Proteomes" id="UP001057402">
    <property type="component" value="Chromosome 6"/>
</dbReference>
<keyword evidence="2" id="KW-1185">Reference proteome</keyword>
<evidence type="ECO:0000313" key="2">
    <source>
        <dbReference type="Proteomes" id="UP001057402"/>
    </source>
</evidence>
<sequence length="320" mass="35157">MGNPHGKWPSKASKLETTIWAIRILLICLGLGSCFALLKAAVIPYASSFVVDTIPCIWNSGRVLFSPPYIYIIVNCIIIAIAASNSFHHQNNLCRKADMTPPSLYSQRSQVGEMQFADKGGGNLEETAEVIKQMISDSGISPNTSEARIGCNSSILPDNPSNTSGATLLGRTMAEESFEMFPEKEDEKLPETSAAGVEEGDNTLDSIWTEITEGRGQQPRPQLKKSDTWDTATRQALNEAEPGEGGGGKTFTKSETFRERTTAATAIVEGIVEKEKSMGQDELKLRIEAFIRKNHDYLRLQREESHVRFVETVNSGIIRG</sequence>
<protein>
    <submittedName>
        <fullName evidence="1">Uncharacterized protein</fullName>
    </submittedName>
</protein>
<organism evidence="1 2">
    <name type="scientific">Melastoma candidum</name>
    <dbReference type="NCBI Taxonomy" id="119954"/>
    <lineage>
        <taxon>Eukaryota</taxon>
        <taxon>Viridiplantae</taxon>
        <taxon>Streptophyta</taxon>
        <taxon>Embryophyta</taxon>
        <taxon>Tracheophyta</taxon>
        <taxon>Spermatophyta</taxon>
        <taxon>Magnoliopsida</taxon>
        <taxon>eudicotyledons</taxon>
        <taxon>Gunneridae</taxon>
        <taxon>Pentapetalae</taxon>
        <taxon>rosids</taxon>
        <taxon>malvids</taxon>
        <taxon>Myrtales</taxon>
        <taxon>Melastomataceae</taxon>
        <taxon>Melastomatoideae</taxon>
        <taxon>Melastomateae</taxon>
        <taxon>Melastoma</taxon>
    </lineage>
</organism>
<gene>
    <name evidence="1" type="ORF">MLD38_021749</name>
</gene>
<evidence type="ECO:0000313" key="1">
    <source>
        <dbReference type="EMBL" id="KAI4365791.1"/>
    </source>
</evidence>
<dbReference type="EMBL" id="CM042885">
    <property type="protein sequence ID" value="KAI4365791.1"/>
    <property type="molecule type" value="Genomic_DNA"/>
</dbReference>
<comment type="caution">
    <text evidence="1">The sequence shown here is derived from an EMBL/GenBank/DDBJ whole genome shotgun (WGS) entry which is preliminary data.</text>
</comment>
<reference evidence="2" key="1">
    <citation type="journal article" date="2023" name="Front. Plant Sci.">
        <title>Chromosomal-level genome assembly of Melastoma candidum provides insights into trichome evolution.</title>
        <authorList>
            <person name="Zhong Y."/>
            <person name="Wu W."/>
            <person name="Sun C."/>
            <person name="Zou P."/>
            <person name="Liu Y."/>
            <person name="Dai S."/>
            <person name="Zhou R."/>
        </authorList>
    </citation>
    <scope>NUCLEOTIDE SEQUENCE [LARGE SCALE GENOMIC DNA]</scope>
</reference>
<name>A0ACB9QH57_9MYRT</name>
<accession>A0ACB9QH57</accession>
<proteinExistence type="predicted"/>